<evidence type="ECO:0000313" key="6">
    <source>
        <dbReference type="Proteomes" id="UP000627715"/>
    </source>
</evidence>
<dbReference type="EMBL" id="BMIY01000005">
    <property type="protein sequence ID" value="GGG57830.1"/>
    <property type="molecule type" value="Genomic_DNA"/>
</dbReference>
<evidence type="ECO:0000256" key="1">
    <source>
        <dbReference type="ARBA" id="ARBA00023125"/>
    </source>
</evidence>
<dbReference type="InterPro" id="IPR036388">
    <property type="entry name" value="WH-like_DNA-bd_sf"/>
</dbReference>
<feature type="region of interest" description="Disordered" evidence="3">
    <location>
        <begin position="110"/>
        <end position="132"/>
    </location>
</feature>
<keyword evidence="6" id="KW-1185">Reference proteome</keyword>
<dbReference type="Proteomes" id="UP000627715">
    <property type="component" value="Unassembled WGS sequence"/>
</dbReference>
<protein>
    <recommendedName>
        <fullName evidence="4">OmpR/PhoB-type domain-containing protein</fullName>
    </recommendedName>
</protein>
<evidence type="ECO:0000259" key="4">
    <source>
        <dbReference type="PROSITE" id="PS51755"/>
    </source>
</evidence>
<comment type="caution">
    <text evidence="5">The sequence shown here is derived from an EMBL/GenBank/DDBJ whole genome shotgun (WGS) entry which is preliminary data.</text>
</comment>
<dbReference type="SMART" id="SM00862">
    <property type="entry name" value="Trans_reg_C"/>
    <property type="match status" value="1"/>
</dbReference>
<evidence type="ECO:0000256" key="3">
    <source>
        <dbReference type="SAM" id="MobiDB-lite"/>
    </source>
</evidence>
<reference evidence="5" key="1">
    <citation type="journal article" date="2014" name="Int. J. Syst. Evol. Microbiol.">
        <title>Complete genome sequence of Corynebacterium casei LMG S-19264T (=DSM 44701T), isolated from a smear-ripened cheese.</title>
        <authorList>
            <consortium name="US DOE Joint Genome Institute (JGI-PGF)"/>
            <person name="Walter F."/>
            <person name="Albersmeier A."/>
            <person name="Kalinowski J."/>
            <person name="Ruckert C."/>
        </authorList>
    </citation>
    <scope>NUCLEOTIDE SEQUENCE</scope>
    <source>
        <strain evidence="5">CGMCC 1.15425</strain>
    </source>
</reference>
<dbReference type="SUPFAM" id="SSF46894">
    <property type="entry name" value="C-terminal effector domain of the bipartite response regulators"/>
    <property type="match status" value="1"/>
</dbReference>
<proteinExistence type="predicted"/>
<dbReference type="GO" id="GO:0003677">
    <property type="term" value="F:DNA binding"/>
    <property type="evidence" value="ECO:0007669"/>
    <property type="project" value="UniProtKB-UniRule"/>
</dbReference>
<organism evidence="5 6">
    <name type="scientific">Pseudohongiella nitratireducens</name>
    <dbReference type="NCBI Taxonomy" id="1768907"/>
    <lineage>
        <taxon>Bacteria</taxon>
        <taxon>Pseudomonadati</taxon>
        <taxon>Pseudomonadota</taxon>
        <taxon>Gammaproteobacteria</taxon>
        <taxon>Pseudomonadales</taxon>
        <taxon>Pseudohongiellaceae</taxon>
        <taxon>Pseudohongiella</taxon>
    </lineage>
</organism>
<dbReference type="Pfam" id="PF00486">
    <property type="entry name" value="Trans_reg_C"/>
    <property type="match status" value="1"/>
</dbReference>
<evidence type="ECO:0000313" key="5">
    <source>
        <dbReference type="EMBL" id="GGG57830.1"/>
    </source>
</evidence>
<sequence length="351" mass="38595">MTTPFKVDNWLVDPSDNQAQHIINGAIRPLEPRLMRLLCALASSPRRVIDRNTLIESVWPRVIVNENSLTRAISDLRKALHTDDVTGKKLIQTVPKRGYRLMAEVAVVTDQPDTESPASVDTSARTQAQAQPANVADTTSMTQVANWQRWLPAMAASLLVVIAAVMQLPGRMLETQPQTLSQESDFQQSIPAQDMIVGQPVMPARNALAEQTALTATNTFHWHGDVAEDFDSALVSEEAPANAAVLAPEGNLLAYVEHSNNASRLMLRPTYTDAKPWTAFTTDERIMQLQWSPLGDGVLFTLEGTATAGSNRPGHAYRRLMLLDIQSLALHELYRKEDSPAANRNSSGNLT</sequence>
<accession>A0A917LU22</accession>
<dbReference type="GO" id="GO:0000160">
    <property type="term" value="P:phosphorelay signal transduction system"/>
    <property type="evidence" value="ECO:0007669"/>
    <property type="project" value="InterPro"/>
</dbReference>
<dbReference type="InterPro" id="IPR001867">
    <property type="entry name" value="OmpR/PhoB-type_DNA-bd"/>
</dbReference>
<evidence type="ECO:0000256" key="2">
    <source>
        <dbReference type="PROSITE-ProRule" id="PRU01091"/>
    </source>
</evidence>
<dbReference type="Gene3D" id="1.10.10.10">
    <property type="entry name" value="Winged helix-like DNA-binding domain superfamily/Winged helix DNA-binding domain"/>
    <property type="match status" value="1"/>
</dbReference>
<gene>
    <name evidence="5" type="ORF">GCM10011403_13910</name>
</gene>
<reference evidence="5" key="2">
    <citation type="submission" date="2020-09" db="EMBL/GenBank/DDBJ databases">
        <authorList>
            <person name="Sun Q."/>
            <person name="Zhou Y."/>
        </authorList>
    </citation>
    <scope>NUCLEOTIDE SEQUENCE</scope>
    <source>
        <strain evidence="5">CGMCC 1.15425</strain>
    </source>
</reference>
<dbReference type="CDD" id="cd00383">
    <property type="entry name" value="trans_reg_C"/>
    <property type="match status" value="1"/>
</dbReference>
<dbReference type="AlphaFoldDB" id="A0A917LU22"/>
<dbReference type="InterPro" id="IPR016032">
    <property type="entry name" value="Sig_transdc_resp-reg_C-effctor"/>
</dbReference>
<dbReference type="PROSITE" id="PS51755">
    <property type="entry name" value="OMPR_PHOB"/>
    <property type="match status" value="1"/>
</dbReference>
<dbReference type="GO" id="GO:0006355">
    <property type="term" value="P:regulation of DNA-templated transcription"/>
    <property type="evidence" value="ECO:0007669"/>
    <property type="project" value="InterPro"/>
</dbReference>
<feature type="compositionally biased region" description="Polar residues" evidence="3">
    <location>
        <begin position="114"/>
        <end position="132"/>
    </location>
</feature>
<feature type="DNA-binding region" description="OmpR/PhoB-type" evidence="2">
    <location>
        <begin position="2"/>
        <end position="103"/>
    </location>
</feature>
<feature type="domain" description="OmpR/PhoB-type" evidence="4">
    <location>
        <begin position="2"/>
        <end position="103"/>
    </location>
</feature>
<keyword evidence="1 2" id="KW-0238">DNA-binding</keyword>
<name>A0A917LU22_9GAMM</name>